<accession>A0A7U9TH59</accession>
<dbReference type="CDD" id="cd01360">
    <property type="entry name" value="Adenylsuccinate_lyase_1"/>
    <property type="match status" value="1"/>
</dbReference>
<keyword evidence="6 12" id="KW-0658">Purine biosynthesis</keyword>
<dbReference type="InterPro" id="IPR020557">
    <property type="entry name" value="Fumarate_lyase_CS"/>
</dbReference>
<name>A0A7U9TH59_9MOLU</name>
<dbReference type="KEGG" id="manr:MPAN_011060"/>
<dbReference type="PRINTS" id="PR00145">
    <property type="entry name" value="ARGSUCLYASE"/>
</dbReference>
<evidence type="ECO:0000313" key="14">
    <source>
        <dbReference type="EMBL" id="BCR36213.1"/>
    </source>
</evidence>
<dbReference type="GO" id="GO:0044208">
    <property type="term" value="P:'de novo' AMP biosynthetic process"/>
    <property type="evidence" value="ECO:0007669"/>
    <property type="project" value="UniProtKB-UniPathway"/>
</dbReference>
<dbReference type="GO" id="GO:0006189">
    <property type="term" value="P:'de novo' IMP biosynthetic process"/>
    <property type="evidence" value="ECO:0007669"/>
    <property type="project" value="UniProtKB-UniPathway"/>
</dbReference>
<dbReference type="AlphaFoldDB" id="A0A7U9TH59"/>
<feature type="domain" description="Adenylosuccinate lyase C-terminal" evidence="13">
    <location>
        <begin position="348"/>
        <end position="428"/>
    </location>
</feature>
<dbReference type="SMART" id="SM00998">
    <property type="entry name" value="ADSL_C"/>
    <property type="match status" value="1"/>
</dbReference>
<reference evidence="14" key="1">
    <citation type="submission" date="2021-01" db="EMBL/GenBank/DDBJ databases">
        <title>Draft genome sequence of Acholeplasmataceae bacterium strain Mahy22.</title>
        <authorList>
            <person name="Watanabe M."/>
            <person name="Kojima H."/>
            <person name="Fukui M."/>
        </authorList>
    </citation>
    <scope>NUCLEOTIDE SEQUENCE</scope>
    <source>
        <strain evidence="14">Mahy22</strain>
    </source>
</reference>
<comment type="catalytic activity">
    <reaction evidence="10">
        <text>N(6)-(1,2-dicarboxyethyl)-AMP = fumarate + AMP</text>
        <dbReference type="Rhea" id="RHEA:16853"/>
        <dbReference type="ChEBI" id="CHEBI:29806"/>
        <dbReference type="ChEBI" id="CHEBI:57567"/>
        <dbReference type="ChEBI" id="CHEBI:456215"/>
        <dbReference type="EC" id="4.3.2.2"/>
    </reaction>
    <physiologicalReaction direction="left-to-right" evidence="10">
        <dbReference type="Rhea" id="RHEA:16854"/>
    </physiologicalReaction>
</comment>
<dbReference type="EMBL" id="AP024412">
    <property type="protein sequence ID" value="BCR36213.1"/>
    <property type="molecule type" value="Genomic_DNA"/>
</dbReference>
<comment type="similarity">
    <text evidence="3 12">Belongs to the lyase 1 family. Adenylosuccinate lyase subfamily.</text>
</comment>
<comment type="pathway">
    <text evidence="2 12">Purine metabolism; AMP biosynthesis via de novo pathway; AMP from IMP: step 2/2.</text>
</comment>
<evidence type="ECO:0000256" key="8">
    <source>
        <dbReference type="ARBA" id="ARBA00024477"/>
    </source>
</evidence>
<dbReference type="InterPro" id="IPR022761">
    <property type="entry name" value="Fumarate_lyase_N"/>
</dbReference>
<evidence type="ECO:0000256" key="6">
    <source>
        <dbReference type="ARBA" id="ARBA00022755"/>
    </source>
</evidence>
<dbReference type="FunFam" id="1.20.200.10:FF:000008">
    <property type="entry name" value="Adenylosuccinate lyase"/>
    <property type="match status" value="1"/>
</dbReference>
<dbReference type="Gene3D" id="1.10.40.30">
    <property type="entry name" value="Fumarase/aspartase (C-terminal domain)"/>
    <property type="match status" value="1"/>
</dbReference>
<dbReference type="PANTHER" id="PTHR43172:SF1">
    <property type="entry name" value="ADENYLOSUCCINATE LYASE"/>
    <property type="match status" value="1"/>
</dbReference>
<comment type="pathway">
    <text evidence="1 12">Purine metabolism; IMP biosynthesis via de novo pathway; 5-amino-1-(5-phospho-D-ribosyl)imidazole-4-carboxamide from 5-amino-1-(5-phospho-D-ribosyl)imidazole-4-carboxylate: step 2/2.</text>
</comment>
<dbReference type="Pfam" id="PF10397">
    <property type="entry name" value="ADSL_C"/>
    <property type="match status" value="1"/>
</dbReference>
<dbReference type="InterPro" id="IPR000362">
    <property type="entry name" value="Fumarate_lyase_fam"/>
</dbReference>
<sequence length="429" mass="49442">MIERYQRAEMKKIWSDKSKFDAYLKVELAASYAWQQLGLFDLDTYEKISNANYKLKDILDIEKQTKHDVVAFTKAVSNSLGEEKKYFHYGLTSTDVVDSAHGVLLKKANKLIKKDMKALMEVLKEKAYLYKDTPIMGRTHGMHAEVTSFGLKFALWYEDFKRLYQGFVEASKLVEASKFSGAVGNYAANNPEIEKIASKKLGLTPAYISTQTLQRDRHAKYVLQIAIIGSQLEKMAVEIRHLSRSEVHEVSEFFDINQKGSSAMPHKKNPISSENITGLSRILRGYTIPALENIALWHERDISHSSVERIILVDSTTLIDYMLNRYTNTLSKLIVYENKMLENINLSYGANYAQHVLNLLIDKGFDRTYAYDIIQKLAYQAMNEQISFKELILSHQEINQAIKIDELNPIFNPKQYLKHTDYIFNKIFN</sequence>
<dbReference type="Proteomes" id="UP000620133">
    <property type="component" value="Chromosome"/>
</dbReference>
<dbReference type="Pfam" id="PF00206">
    <property type="entry name" value="Lyase_1"/>
    <property type="match status" value="1"/>
</dbReference>
<dbReference type="UniPathway" id="UPA00075">
    <property type="reaction ID" value="UER00336"/>
</dbReference>
<dbReference type="Gene3D" id="1.20.200.10">
    <property type="entry name" value="Fumarase/aspartase (Central domain)"/>
    <property type="match status" value="1"/>
</dbReference>
<dbReference type="Gene3D" id="1.10.275.10">
    <property type="entry name" value="Fumarase/aspartase (N-terminal domain)"/>
    <property type="match status" value="1"/>
</dbReference>
<dbReference type="PROSITE" id="PS00163">
    <property type="entry name" value="FUMARATE_LYASES"/>
    <property type="match status" value="1"/>
</dbReference>
<evidence type="ECO:0000256" key="3">
    <source>
        <dbReference type="ARBA" id="ARBA00008273"/>
    </source>
</evidence>
<gene>
    <name evidence="14" type="primary">purB</name>
    <name evidence="14" type="ORF">MPAN_011060</name>
</gene>
<evidence type="ECO:0000313" key="15">
    <source>
        <dbReference type="Proteomes" id="UP000620133"/>
    </source>
</evidence>
<organism evidence="14 15">
    <name type="scientific">Mariniplasma anaerobium</name>
    <dbReference type="NCBI Taxonomy" id="2735436"/>
    <lineage>
        <taxon>Bacteria</taxon>
        <taxon>Bacillati</taxon>
        <taxon>Mycoplasmatota</taxon>
        <taxon>Mollicutes</taxon>
        <taxon>Acholeplasmatales</taxon>
        <taxon>Acholeplasmataceae</taxon>
        <taxon>Mariniplasma</taxon>
    </lineage>
</organism>
<evidence type="ECO:0000256" key="11">
    <source>
        <dbReference type="NCBIfam" id="TIGR00928"/>
    </source>
</evidence>
<evidence type="ECO:0000256" key="7">
    <source>
        <dbReference type="ARBA" id="ARBA00023239"/>
    </source>
</evidence>
<keyword evidence="15" id="KW-1185">Reference proteome</keyword>
<proteinExistence type="inferred from homology"/>
<dbReference type="SUPFAM" id="SSF48557">
    <property type="entry name" value="L-aspartase-like"/>
    <property type="match status" value="1"/>
</dbReference>
<evidence type="ECO:0000256" key="10">
    <source>
        <dbReference type="ARBA" id="ARBA00049115"/>
    </source>
</evidence>
<dbReference type="PRINTS" id="PR00149">
    <property type="entry name" value="FUMRATELYASE"/>
</dbReference>
<evidence type="ECO:0000256" key="12">
    <source>
        <dbReference type="RuleBase" id="RU361172"/>
    </source>
</evidence>
<dbReference type="InterPro" id="IPR004769">
    <property type="entry name" value="Pur_lyase"/>
</dbReference>
<dbReference type="RefSeq" id="WP_176238964.1">
    <property type="nucleotide sequence ID" value="NZ_AP024412.1"/>
</dbReference>
<dbReference type="InterPro" id="IPR008948">
    <property type="entry name" value="L-Aspartase-like"/>
</dbReference>
<dbReference type="NCBIfam" id="TIGR00928">
    <property type="entry name" value="purB"/>
    <property type="match status" value="1"/>
</dbReference>
<evidence type="ECO:0000256" key="5">
    <source>
        <dbReference type="ARBA" id="ARBA00017058"/>
    </source>
</evidence>
<protein>
    <recommendedName>
        <fullName evidence="5 11">Adenylosuccinate lyase</fullName>
        <shortName evidence="12">ASL</shortName>
        <ecNumber evidence="4 11">4.3.2.2</ecNumber>
    </recommendedName>
    <alternativeName>
        <fullName evidence="9 12">Adenylosuccinase</fullName>
    </alternativeName>
</protein>
<dbReference type="PANTHER" id="PTHR43172">
    <property type="entry name" value="ADENYLOSUCCINATE LYASE"/>
    <property type="match status" value="1"/>
</dbReference>
<evidence type="ECO:0000256" key="4">
    <source>
        <dbReference type="ARBA" id="ARBA00012339"/>
    </source>
</evidence>
<dbReference type="GO" id="GO:0005829">
    <property type="term" value="C:cytosol"/>
    <property type="evidence" value="ECO:0007669"/>
    <property type="project" value="TreeGrafter"/>
</dbReference>
<dbReference type="UniPathway" id="UPA00074">
    <property type="reaction ID" value="UER00132"/>
</dbReference>
<evidence type="ECO:0000256" key="1">
    <source>
        <dbReference type="ARBA" id="ARBA00004706"/>
    </source>
</evidence>
<comment type="catalytic activity">
    <reaction evidence="8">
        <text>(2S)-2-[5-amino-1-(5-phospho-beta-D-ribosyl)imidazole-4-carboxamido]succinate = 5-amino-1-(5-phospho-beta-D-ribosyl)imidazole-4-carboxamide + fumarate</text>
        <dbReference type="Rhea" id="RHEA:23920"/>
        <dbReference type="ChEBI" id="CHEBI:29806"/>
        <dbReference type="ChEBI" id="CHEBI:58443"/>
        <dbReference type="ChEBI" id="CHEBI:58475"/>
        <dbReference type="EC" id="4.3.2.2"/>
    </reaction>
    <physiologicalReaction direction="left-to-right" evidence="8">
        <dbReference type="Rhea" id="RHEA:23921"/>
    </physiologicalReaction>
</comment>
<dbReference type="GO" id="GO:0004018">
    <property type="term" value="F:N6-(1,2-dicarboxyethyl)AMP AMP-lyase (fumarate-forming) activity"/>
    <property type="evidence" value="ECO:0007669"/>
    <property type="project" value="UniProtKB-UniRule"/>
</dbReference>
<dbReference type="GO" id="GO:0070626">
    <property type="term" value="F:(S)-2-(5-amino-1-(5-phospho-D-ribosyl)imidazole-4-carboxamido) succinate lyase (fumarate-forming) activity"/>
    <property type="evidence" value="ECO:0007669"/>
    <property type="project" value="TreeGrafter"/>
</dbReference>
<evidence type="ECO:0000256" key="2">
    <source>
        <dbReference type="ARBA" id="ARBA00004734"/>
    </source>
</evidence>
<dbReference type="EC" id="4.3.2.2" evidence="4 11"/>
<keyword evidence="7 12" id="KW-0456">Lyase</keyword>
<evidence type="ECO:0000259" key="13">
    <source>
        <dbReference type="SMART" id="SM00998"/>
    </source>
</evidence>
<dbReference type="InterPro" id="IPR024083">
    <property type="entry name" value="Fumarase/histidase_N"/>
</dbReference>
<evidence type="ECO:0000256" key="9">
    <source>
        <dbReference type="ARBA" id="ARBA00030717"/>
    </source>
</evidence>
<dbReference type="InterPro" id="IPR019468">
    <property type="entry name" value="AdenyloSucc_lyase_C"/>
</dbReference>